<accession>A0A9K3GFK7</accession>
<sequence length="360" mass="37960">MRELTPGQKVYVGGHIPVSGLLDRCEAYVTGASYPIPATPASPAYPLHIVCVPLKQAAPIISNALSLPVVGMAVLSARESGGVPVPPSQVGMGPARVVLSTQTEVVVVECPRLFSIRDTGIKRLITSPHTLKIGPVPSHPVLGHIYSRAPATQAPPALDTLTLDTADTFRTWVSYGSVLSSLSLSALTVAGLMHSHPLLHTLRQTLEVSTLPIHLNRRGPHNHTQMGTDTLSLRVDALEGYLPLITMHQIWHSGDVTRVTCPSVRCCVCGWVGGGSELLAHIKTEHPPADVAVSGSDCVTGTSGREGGEGVEEEAEGAGEASPPAPTTTSTSTKGKAKCMLCESEVWTSAHPLHMLRHCL</sequence>
<protein>
    <submittedName>
        <fullName evidence="2">Uncharacterized protein</fullName>
    </submittedName>
</protein>
<feature type="compositionally biased region" description="Low complexity" evidence="1">
    <location>
        <begin position="318"/>
        <end position="333"/>
    </location>
</feature>
<dbReference type="AlphaFoldDB" id="A0A9K3GFK7"/>
<feature type="region of interest" description="Disordered" evidence="1">
    <location>
        <begin position="290"/>
        <end position="333"/>
    </location>
</feature>
<comment type="caution">
    <text evidence="2">The sequence shown here is derived from an EMBL/GenBank/DDBJ whole genome shotgun (WGS) entry which is preliminary data.</text>
</comment>
<reference evidence="2 3" key="1">
    <citation type="journal article" date="2018" name="PLoS ONE">
        <title>The draft genome of Kipferlia bialata reveals reductive genome evolution in fornicate parasites.</title>
        <authorList>
            <person name="Tanifuji G."/>
            <person name="Takabayashi S."/>
            <person name="Kume K."/>
            <person name="Takagi M."/>
            <person name="Nakayama T."/>
            <person name="Kamikawa R."/>
            <person name="Inagaki Y."/>
            <person name="Hashimoto T."/>
        </authorList>
    </citation>
    <scope>NUCLEOTIDE SEQUENCE [LARGE SCALE GENOMIC DNA]</scope>
    <source>
        <strain evidence="2">NY0173</strain>
    </source>
</reference>
<gene>
    <name evidence="2" type="ORF">KIPB_001974</name>
</gene>
<keyword evidence="3" id="KW-1185">Reference proteome</keyword>
<organism evidence="2 3">
    <name type="scientific">Kipferlia bialata</name>
    <dbReference type="NCBI Taxonomy" id="797122"/>
    <lineage>
        <taxon>Eukaryota</taxon>
        <taxon>Metamonada</taxon>
        <taxon>Carpediemonas-like organisms</taxon>
        <taxon>Kipferlia</taxon>
    </lineage>
</organism>
<evidence type="ECO:0000256" key="1">
    <source>
        <dbReference type="SAM" id="MobiDB-lite"/>
    </source>
</evidence>
<dbReference type="Proteomes" id="UP000265618">
    <property type="component" value="Unassembled WGS sequence"/>
</dbReference>
<evidence type="ECO:0000313" key="2">
    <source>
        <dbReference type="EMBL" id="GIQ81073.1"/>
    </source>
</evidence>
<proteinExistence type="predicted"/>
<dbReference type="EMBL" id="BDIP01000301">
    <property type="protein sequence ID" value="GIQ81073.1"/>
    <property type="molecule type" value="Genomic_DNA"/>
</dbReference>
<name>A0A9K3GFK7_9EUKA</name>
<evidence type="ECO:0000313" key="3">
    <source>
        <dbReference type="Proteomes" id="UP000265618"/>
    </source>
</evidence>